<dbReference type="EMBL" id="PQAP01000069">
    <property type="protein sequence ID" value="PWB72968.1"/>
    <property type="molecule type" value="Genomic_DNA"/>
</dbReference>
<evidence type="ECO:0000256" key="1">
    <source>
        <dbReference type="PROSITE-ProRule" id="PRU00339"/>
    </source>
</evidence>
<accession>A0A855X7G7</accession>
<protein>
    <recommendedName>
        <fullName evidence="5">Tetratricopeptide repeat protein</fullName>
    </recommendedName>
</protein>
<feature type="region of interest" description="Disordered" evidence="2">
    <location>
        <begin position="156"/>
        <end position="175"/>
    </location>
</feature>
<dbReference type="AlphaFoldDB" id="A0A855X7G7"/>
<sequence length="299" mass="32721">MVAKSDSITSASEISDRIVKCEKILQADPNSQIFAALAEAYRKQGDLEKAFHVCQNGLRVHPSYGSAHVVMAKINMDRGLYDWAETEINKAIEIEGTSRAVELLLAEIHIYRGEFNAAVKLLRKLHQSDPKNDQIKKLLDIALRIPQEQALVSQGRTPAAPVHLSETPSAKAPRPSAAVVKGSAEHLTASEIVKAAVQLPDVDGALFFNNEGLVAESEWSAALDAHACAAGMTEISKFLDLELVKLSFGKVNALMIETQMPILYLLRKSDGLFLFVCNGKINLGTLRTRIPALVERYHA</sequence>
<evidence type="ECO:0000256" key="2">
    <source>
        <dbReference type="SAM" id="MobiDB-lite"/>
    </source>
</evidence>
<reference evidence="3 4" key="1">
    <citation type="journal article" date="2018" name="ISME J.">
        <title>A methanotrophic archaeon couples anaerobic oxidation of methane to Fe(III) reduction.</title>
        <authorList>
            <person name="Cai C."/>
            <person name="Leu A.O."/>
            <person name="Xie G.J."/>
            <person name="Guo J."/>
            <person name="Feng Y."/>
            <person name="Zhao J.X."/>
            <person name="Tyson G.W."/>
            <person name="Yuan Z."/>
            <person name="Hu S."/>
        </authorList>
    </citation>
    <scope>NUCLEOTIDE SEQUENCE [LARGE SCALE GENOMIC DNA]</scope>
    <source>
        <strain evidence="3">FeB_12</strain>
    </source>
</reference>
<dbReference type="SUPFAM" id="SSF103196">
    <property type="entry name" value="Roadblock/LC7 domain"/>
    <property type="match status" value="1"/>
</dbReference>
<dbReference type="PROSITE" id="PS50005">
    <property type="entry name" value="TPR"/>
    <property type="match status" value="1"/>
</dbReference>
<dbReference type="Gene3D" id="1.25.40.10">
    <property type="entry name" value="Tetratricopeptide repeat domain"/>
    <property type="match status" value="1"/>
</dbReference>
<feature type="repeat" description="TPR" evidence="1">
    <location>
        <begin position="31"/>
        <end position="64"/>
    </location>
</feature>
<evidence type="ECO:0000313" key="3">
    <source>
        <dbReference type="EMBL" id="PWB72968.1"/>
    </source>
</evidence>
<dbReference type="Proteomes" id="UP000250918">
    <property type="component" value="Unassembled WGS sequence"/>
</dbReference>
<dbReference type="InterPro" id="IPR019734">
    <property type="entry name" value="TPR_rpt"/>
</dbReference>
<organism evidence="3 4">
    <name type="scientific">candidate division GN15 bacterium</name>
    <dbReference type="NCBI Taxonomy" id="2072418"/>
    <lineage>
        <taxon>Bacteria</taxon>
        <taxon>candidate division GN15</taxon>
    </lineage>
</organism>
<dbReference type="SUPFAM" id="SSF48452">
    <property type="entry name" value="TPR-like"/>
    <property type="match status" value="1"/>
</dbReference>
<dbReference type="InterPro" id="IPR011990">
    <property type="entry name" value="TPR-like_helical_dom_sf"/>
</dbReference>
<evidence type="ECO:0008006" key="5">
    <source>
        <dbReference type="Google" id="ProtNLM"/>
    </source>
</evidence>
<keyword evidence="1" id="KW-0802">TPR repeat</keyword>
<comment type="caution">
    <text evidence="3">The sequence shown here is derived from an EMBL/GenBank/DDBJ whole genome shotgun (WGS) entry which is preliminary data.</text>
</comment>
<dbReference type="SMART" id="SM00028">
    <property type="entry name" value="TPR"/>
    <property type="match status" value="3"/>
</dbReference>
<gene>
    <name evidence="3" type="ORF">C3F09_05935</name>
</gene>
<name>A0A855X7G7_9BACT</name>
<proteinExistence type="predicted"/>
<evidence type="ECO:0000313" key="4">
    <source>
        <dbReference type="Proteomes" id="UP000250918"/>
    </source>
</evidence>